<gene>
    <name evidence="1" type="ORF">ONZ52_10505</name>
</gene>
<reference evidence="1" key="1">
    <citation type="submission" date="2022-11" db="EMBL/GenBank/DDBJ databases">
        <title>Marinomonas sp. nov., isolated from marine algae.</title>
        <authorList>
            <person name="Choi D.G."/>
            <person name="Kim J.M."/>
            <person name="Lee J.K."/>
            <person name="Baek J.H."/>
            <person name="Jeon C.O."/>
        </authorList>
    </citation>
    <scope>NUCLEOTIDE SEQUENCE</scope>
    <source>
        <strain evidence="1">KJ51-3</strain>
    </source>
</reference>
<keyword evidence="2" id="KW-1185">Reference proteome</keyword>
<dbReference type="EMBL" id="JAPEUL010000007">
    <property type="protein sequence ID" value="MCW4629370.1"/>
    <property type="molecule type" value="Genomic_DNA"/>
</dbReference>
<dbReference type="Proteomes" id="UP001431181">
    <property type="component" value="Unassembled WGS sequence"/>
</dbReference>
<evidence type="ECO:0000313" key="1">
    <source>
        <dbReference type="EMBL" id="MCW4629370.1"/>
    </source>
</evidence>
<comment type="caution">
    <text evidence="1">The sequence shown here is derived from an EMBL/GenBank/DDBJ whole genome shotgun (WGS) entry which is preliminary data.</text>
</comment>
<name>A0ABT3KFS6_9GAMM</name>
<organism evidence="1 2">
    <name type="scientific">Marinomonas rhodophyticola</name>
    <dbReference type="NCBI Taxonomy" id="2992803"/>
    <lineage>
        <taxon>Bacteria</taxon>
        <taxon>Pseudomonadati</taxon>
        <taxon>Pseudomonadota</taxon>
        <taxon>Gammaproteobacteria</taxon>
        <taxon>Oceanospirillales</taxon>
        <taxon>Oceanospirillaceae</taxon>
        <taxon>Marinomonas</taxon>
    </lineage>
</organism>
<dbReference type="RefSeq" id="WP_265218552.1">
    <property type="nucleotide sequence ID" value="NZ_JAPEUL010000007.1"/>
</dbReference>
<sequence>MARQDNGIIDLSLPISEIEKALYNYAHSPEQGLEALHLALLSFQKNTQVSISYADYHHRLSSFISAIEHLLVSGSPYVSRYHKAFFSSADALVQVAIACQLGGGRSEQLYYLLSIERSCWQEVVSVLNKETVLPSYVNYLARLGASQSESISVDAYLMDLARVGQVSFDLDTVNDGNVNGLFRLVSAQSLEWLQMKYPQLQWQVASVNEDMSLRTLCELSFLPIFQHSSMRRDARYRLLGEYEKTFERLFYQPFNRLFASDDCIFESPDRLVPIPHDCSQFKLDDNAKYFPLRHGGIFYIGSCLPEQRYSEMAYLSRLGRDFLSCFLYELDTSFGCFVFDREECLGTYAVTEHQLRRHEALLLFRVTAGIEAEVVLTACLLTSVDVAFCLLPQCIDQVLVVRQGGQYFAVPYTAIRDVEGVCSIMSTPRAWVKNVWLSRVNRPLIEPWLFRSDRLPTTSIGSGKDKSLGFSKNGYYFGKVCGRMFWVDAELVLAILPYQPPFSAVYIDNDKFSWKSFIIHEGHCFDKVLSRDFVSDGGGSAGGKGGFSMILGGMGESIVLPFEFCDWGASLPNAHYVREFASFLELFCCSDEKRHLMSLQEDAVMIDKKNFLSFVAGLSASLSLV</sequence>
<proteinExistence type="predicted"/>
<evidence type="ECO:0000313" key="2">
    <source>
        <dbReference type="Proteomes" id="UP001431181"/>
    </source>
</evidence>
<accession>A0ABT3KFS6</accession>
<protein>
    <submittedName>
        <fullName evidence="1">Uncharacterized protein</fullName>
    </submittedName>
</protein>